<dbReference type="EMBL" id="BAAASJ010000033">
    <property type="protein sequence ID" value="GAA2636748.1"/>
    <property type="molecule type" value="Genomic_DNA"/>
</dbReference>
<sequence>MAMVGLFWIAEGDVYVGAKPSGLASGVRLTPEGVVVLGERQSGLWPWEDVRALTVGDVPVKSLKHQVGVLVEMALTVVGLGGSDRPHAMTVSIETADKDAELTAYAAASGYSQEEYDLSLALLSHLTAGEATLRATLAAMAQWGRAREDGSPRAADREGLLREWIEVSRLP</sequence>
<evidence type="ECO:0000313" key="2">
    <source>
        <dbReference type="Proteomes" id="UP001500151"/>
    </source>
</evidence>
<protein>
    <submittedName>
        <fullName evidence="1">Uncharacterized protein</fullName>
    </submittedName>
</protein>
<dbReference type="Proteomes" id="UP001500151">
    <property type="component" value="Unassembled WGS sequence"/>
</dbReference>
<organism evidence="1 2">
    <name type="scientific">Streptomyces vastus</name>
    <dbReference type="NCBI Taxonomy" id="285451"/>
    <lineage>
        <taxon>Bacteria</taxon>
        <taxon>Bacillati</taxon>
        <taxon>Actinomycetota</taxon>
        <taxon>Actinomycetes</taxon>
        <taxon>Kitasatosporales</taxon>
        <taxon>Streptomycetaceae</taxon>
        <taxon>Streptomyces</taxon>
    </lineage>
</organism>
<accession>A0ABN3QW31</accession>
<dbReference type="RefSeq" id="WP_344390926.1">
    <property type="nucleotide sequence ID" value="NZ_BAAASJ010000033.1"/>
</dbReference>
<gene>
    <name evidence="1" type="ORF">GCM10010307_33840</name>
</gene>
<evidence type="ECO:0000313" key="1">
    <source>
        <dbReference type="EMBL" id="GAA2636748.1"/>
    </source>
</evidence>
<name>A0ABN3QW31_9ACTN</name>
<reference evidence="1 2" key="1">
    <citation type="journal article" date="2019" name="Int. J. Syst. Evol. Microbiol.">
        <title>The Global Catalogue of Microorganisms (GCM) 10K type strain sequencing project: providing services to taxonomists for standard genome sequencing and annotation.</title>
        <authorList>
            <consortium name="The Broad Institute Genomics Platform"/>
            <consortium name="The Broad Institute Genome Sequencing Center for Infectious Disease"/>
            <person name="Wu L."/>
            <person name="Ma J."/>
        </authorList>
    </citation>
    <scope>NUCLEOTIDE SEQUENCE [LARGE SCALE GENOMIC DNA]</scope>
    <source>
        <strain evidence="1 2">JCM 4524</strain>
    </source>
</reference>
<comment type="caution">
    <text evidence="1">The sequence shown here is derived from an EMBL/GenBank/DDBJ whole genome shotgun (WGS) entry which is preliminary data.</text>
</comment>
<keyword evidence="2" id="KW-1185">Reference proteome</keyword>
<proteinExistence type="predicted"/>